<evidence type="ECO:0000256" key="17">
    <source>
        <dbReference type="ARBA" id="ARBA00081076"/>
    </source>
</evidence>
<dbReference type="Pfam" id="PF00884">
    <property type="entry name" value="Sulfatase"/>
    <property type="match status" value="1"/>
</dbReference>
<keyword evidence="6" id="KW-0378">Hydrolase</keyword>
<comment type="subcellular location">
    <subcellularLocation>
        <location evidence="2">Lysosome</location>
    </subcellularLocation>
</comment>
<dbReference type="InterPro" id="IPR000917">
    <property type="entry name" value="Sulfatase_N"/>
</dbReference>
<dbReference type="PANTHER" id="PTHR45953:SF1">
    <property type="entry name" value="IDURONATE 2-SULFATASE"/>
    <property type="match status" value="1"/>
</dbReference>
<organism evidence="20 22">
    <name type="scientific">Octopus sinensis</name>
    <name type="common">East Asian common octopus</name>
    <dbReference type="NCBI Taxonomy" id="2607531"/>
    <lineage>
        <taxon>Eukaryota</taxon>
        <taxon>Metazoa</taxon>
        <taxon>Spiralia</taxon>
        <taxon>Lophotrochozoa</taxon>
        <taxon>Mollusca</taxon>
        <taxon>Cephalopoda</taxon>
        <taxon>Coleoidea</taxon>
        <taxon>Octopodiformes</taxon>
        <taxon>Octopoda</taxon>
        <taxon>Incirrata</taxon>
        <taxon>Octopodidae</taxon>
        <taxon>Octopus</taxon>
    </lineage>
</organism>
<evidence type="ECO:0000313" key="23">
    <source>
        <dbReference type="RefSeq" id="XP_036362156.1"/>
    </source>
</evidence>
<sequence length="612" mass="69911">MLSNLFVCLLFLPCVNSLHFFDQQNFEHRKNVLFIVVDDLRPTLGCYGNPVVITPNIDQLASKSIKFERTYVQQAVCGPSRTSFLTSRRPDTTRLYNFGSYWRKAAGNFTTLPQYFKDNGYFTVSVGKVFHPGRASGFTDDYPYSWSIPPYHPPTEKYKMAKVCPGADGKLHMNIVCPVDVNSQPEHSLPDIQSTEYAVRFLKERALNKSKQPFFLAVGYHKPHIPLKYPKSYLDLYPFPEIKLPKDHNYPPGFPAVAWNPLLDLQRREDVAKLNVSFPFGPLPDHFQKLIIQSYYAATSYTDGQIGQLLTSLDKNGFADNTIISIIGDHGWVLGEHQAWSKFSNFEEAVRVPFIMHIPGLTSKPFAPGFNFPFQDSFKFFNKSQTLKNSLNIKSNKLKKFSSVDAILRGNEYSTNESEDALNAVSHRQIEREFAGPFIKNTQFVSNVFVELVDLFPTYAELVGLPLPELCPRNSSLIKVCTEGVSLVKVIKETLKSPNLPNSVGRHWKKATFSQYPRPSDFPQMDSLLPHLKHIKIMGYSMRTNDFRYTEWVGFNHTSFTPVWEDLHATELYSFDSSDYNRAIDPKYASLVRELSKKLHAGWRAALPQNIY</sequence>
<evidence type="ECO:0000256" key="7">
    <source>
        <dbReference type="ARBA" id="ARBA00022837"/>
    </source>
</evidence>
<evidence type="ECO:0000256" key="18">
    <source>
        <dbReference type="SAM" id="SignalP"/>
    </source>
</evidence>
<keyword evidence="9" id="KW-1015">Disulfide bond</keyword>
<feature type="signal peptide" evidence="18">
    <location>
        <begin position="1"/>
        <end position="17"/>
    </location>
</feature>
<gene>
    <name evidence="21 22 23" type="primary">LOC115216752</name>
</gene>
<protein>
    <recommendedName>
        <fullName evidence="16">Iduronate 2-sulfatase</fullName>
        <ecNumber evidence="15">3.1.6.13</ecNumber>
    </recommendedName>
    <alternativeName>
        <fullName evidence="17">Alpha-L-iduronate sulfate sulfatase</fullName>
    </alternativeName>
</protein>
<evidence type="ECO:0000259" key="19">
    <source>
        <dbReference type="Pfam" id="PF00884"/>
    </source>
</evidence>
<evidence type="ECO:0000256" key="1">
    <source>
        <dbReference type="ARBA" id="ARBA00001913"/>
    </source>
</evidence>
<comment type="cofactor">
    <cofactor evidence="1">
        <name>Ca(2+)</name>
        <dbReference type="ChEBI" id="CHEBI:29108"/>
    </cofactor>
</comment>
<evidence type="ECO:0000256" key="10">
    <source>
        <dbReference type="ARBA" id="ARBA00023180"/>
    </source>
</evidence>
<evidence type="ECO:0000256" key="16">
    <source>
        <dbReference type="ARBA" id="ARBA00068336"/>
    </source>
</evidence>
<dbReference type="PROSITE" id="PS00149">
    <property type="entry name" value="SULFATASE_2"/>
    <property type="match status" value="1"/>
</dbReference>
<keyword evidence="10" id="KW-0325">Glycoprotein</keyword>
<comment type="similarity">
    <text evidence="3">Belongs to the sulfatase family.</text>
</comment>
<evidence type="ECO:0000256" key="14">
    <source>
        <dbReference type="ARBA" id="ARBA00062513"/>
    </source>
</evidence>
<dbReference type="CDD" id="cd16030">
    <property type="entry name" value="iduronate-2-sulfatase"/>
    <property type="match status" value="1"/>
</dbReference>
<name>A0A6P7SVB6_9MOLL</name>
<feature type="domain" description="Sulfatase N-terminal" evidence="19">
    <location>
        <begin position="30"/>
        <end position="364"/>
    </location>
</feature>
<dbReference type="RefSeq" id="XP_029642169.1">
    <property type="nucleotide sequence ID" value="XM_029786309.2"/>
</dbReference>
<dbReference type="InterPro" id="IPR035874">
    <property type="entry name" value="IDS"/>
</dbReference>
<evidence type="ECO:0000256" key="4">
    <source>
        <dbReference type="ARBA" id="ARBA00022723"/>
    </source>
</evidence>
<evidence type="ECO:0000256" key="8">
    <source>
        <dbReference type="ARBA" id="ARBA00023145"/>
    </source>
</evidence>
<dbReference type="InterPro" id="IPR017850">
    <property type="entry name" value="Alkaline_phosphatase_core_sf"/>
</dbReference>
<dbReference type="Gene3D" id="3.40.720.10">
    <property type="entry name" value="Alkaline Phosphatase, subunit A"/>
    <property type="match status" value="1"/>
</dbReference>
<dbReference type="InterPro" id="IPR024607">
    <property type="entry name" value="Sulfatase_CS"/>
</dbReference>
<dbReference type="GO" id="GO:0004423">
    <property type="term" value="F:iduronate-2-sulfatase activity"/>
    <property type="evidence" value="ECO:0007669"/>
    <property type="project" value="UniProtKB-EC"/>
</dbReference>
<evidence type="ECO:0000256" key="13">
    <source>
        <dbReference type="ARBA" id="ARBA00056350"/>
    </source>
</evidence>
<evidence type="ECO:0000256" key="15">
    <source>
        <dbReference type="ARBA" id="ARBA00066413"/>
    </source>
</evidence>
<dbReference type="RefSeq" id="XP_029642168.1">
    <property type="nucleotide sequence ID" value="XM_029786308.2"/>
</dbReference>
<dbReference type="AlphaFoldDB" id="A0A6P7SVB6"/>
<evidence type="ECO:0000256" key="5">
    <source>
        <dbReference type="ARBA" id="ARBA00022729"/>
    </source>
</evidence>
<dbReference type="Proteomes" id="UP000515154">
    <property type="component" value="Linkage group LG10"/>
</dbReference>
<dbReference type="RefSeq" id="XP_036362156.1">
    <property type="nucleotide sequence ID" value="XM_036506263.1"/>
</dbReference>
<keyword evidence="20" id="KW-1185">Reference proteome</keyword>
<evidence type="ECO:0000313" key="22">
    <source>
        <dbReference type="RefSeq" id="XP_029642169.1"/>
    </source>
</evidence>
<comment type="subunit">
    <text evidence="14">Monomer. The 58-kDa mature form is composed of two chains resulting from proteolitic processing, the 42-kDa chain and the 14-kDa chain that remain stably associated and form the 58-kDa intermediate form which is enzymatically active.</text>
</comment>
<feature type="chain" id="PRO_5045019701" description="Iduronate 2-sulfatase" evidence="18">
    <location>
        <begin position="18"/>
        <end position="612"/>
    </location>
</feature>
<evidence type="ECO:0000313" key="20">
    <source>
        <dbReference type="Proteomes" id="UP000515154"/>
    </source>
</evidence>
<dbReference type="EC" id="3.1.6.13" evidence="15"/>
<evidence type="ECO:0000313" key="21">
    <source>
        <dbReference type="RefSeq" id="XP_029642168.1"/>
    </source>
</evidence>
<dbReference type="FunFam" id="3.40.720.10:FF:000027">
    <property type="entry name" value="iduronate 2-sulfatase"/>
    <property type="match status" value="1"/>
</dbReference>
<evidence type="ECO:0000256" key="11">
    <source>
        <dbReference type="ARBA" id="ARBA00023228"/>
    </source>
</evidence>
<keyword evidence="7" id="KW-0106">Calcium</keyword>
<evidence type="ECO:0000256" key="12">
    <source>
        <dbReference type="ARBA" id="ARBA00050460"/>
    </source>
</evidence>
<keyword evidence="11" id="KW-0458">Lysosome</keyword>
<dbReference type="GO" id="GO:0043202">
    <property type="term" value="C:lysosomal lumen"/>
    <property type="evidence" value="ECO:0007669"/>
    <property type="project" value="UniProtKB-ARBA"/>
</dbReference>
<comment type="catalytic activity">
    <reaction evidence="12">
        <text>Hydrolysis of the 2-sulfate groups of the L-iduronate 2-sulfate units of dermatan sulfate, heparan sulfate and heparin.</text>
        <dbReference type="EC" id="3.1.6.13"/>
    </reaction>
</comment>
<dbReference type="PANTHER" id="PTHR45953">
    <property type="entry name" value="IDURONATE 2-SULFATASE"/>
    <property type="match status" value="1"/>
</dbReference>
<comment type="function">
    <text evidence="13">Lysosomal enzyme involved in the degradation pathway of dermatan sulfate and heparan sulfate.</text>
</comment>
<dbReference type="KEGG" id="osn:115216752"/>
<dbReference type="GO" id="GO:1901136">
    <property type="term" value="P:carbohydrate derivative catabolic process"/>
    <property type="evidence" value="ECO:0007669"/>
    <property type="project" value="UniProtKB-ARBA"/>
</dbReference>
<keyword evidence="8" id="KW-0865">Zymogen</keyword>
<reference evidence="21 22" key="1">
    <citation type="submission" date="2025-08" db="UniProtKB">
        <authorList>
            <consortium name="RefSeq"/>
        </authorList>
    </citation>
    <scope>IDENTIFICATION</scope>
</reference>
<dbReference type="SUPFAM" id="SSF53649">
    <property type="entry name" value="Alkaline phosphatase-like"/>
    <property type="match status" value="1"/>
</dbReference>
<evidence type="ECO:0000256" key="6">
    <source>
        <dbReference type="ARBA" id="ARBA00022801"/>
    </source>
</evidence>
<proteinExistence type="inferred from homology"/>
<dbReference type="GO" id="GO:0046872">
    <property type="term" value="F:metal ion binding"/>
    <property type="evidence" value="ECO:0007669"/>
    <property type="project" value="UniProtKB-KW"/>
</dbReference>
<accession>A0A6P7SVB6</accession>
<evidence type="ECO:0000256" key="3">
    <source>
        <dbReference type="ARBA" id="ARBA00008779"/>
    </source>
</evidence>
<evidence type="ECO:0000256" key="2">
    <source>
        <dbReference type="ARBA" id="ARBA00004371"/>
    </source>
</evidence>
<keyword evidence="5 18" id="KW-0732">Signal</keyword>
<keyword evidence="4" id="KW-0479">Metal-binding</keyword>
<evidence type="ECO:0000256" key="9">
    <source>
        <dbReference type="ARBA" id="ARBA00023157"/>
    </source>
</evidence>